<dbReference type="InterPro" id="IPR010402">
    <property type="entry name" value="CCT_domain"/>
</dbReference>
<accession>A0A2V0PIB6</accession>
<reference evidence="8 9" key="1">
    <citation type="journal article" date="2018" name="Sci. Rep.">
        <title>Raphidocelis subcapitata (=Pseudokirchneriella subcapitata) provides an insight into genome evolution and environmental adaptations in the Sphaeropleales.</title>
        <authorList>
            <person name="Suzuki S."/>
            <person name="Yamaguchi H."/>
            <person name="Nakajima N."/>
            <person name="Kawachi M."/>
        </authorList>
    </citation>
    <scope>NUCLEOTIDE SEQUENCE [LARGE SCALE GENOMIC DNA]</scope>
    <source>
        <strain evidence="8 9">NIES-35</strain>
    </source>
</reference>
<evidence type="ECO:0000313" key="9">
    <source>
        <dbReference type="Proteomes" id="UP000247498"/>
    </source>
</evidence>
<feature type="region of interest" description="Disordered" evidence="5">
    <location>
        <begin position="150"/>
        <end position="170"/>
    </location>
</feature>
<evidence type="ECO:0008006" key="10">
    <source>
        <dbReference type="Google" id="ProtNLM"/>
    </source>
</evidence>
<dbReference type="GO" id="GO:0003700">
    <property type="term" value="F:DNA-binding transcription factor activity"/>
    <property type="evidence" value="ECO:0007669"/>
    <property type="project" value="TreeGrafter"/>
</dbReference>
<dbReference type="GO" id="GO:0005634">
    <property type="term" value="C:nucleus"/>
    <property type="evidence" value="ECO:0007669"/>
    <property type="project" value="UniProtKB-SubCell"/>
</dbReference>
<keyword evidence="3" id="KW-0862">Zinc</keyword>
<feature type="domain" description="CCT" evidence="7">
    <location>
        <begin position="558"/>
        <end position="600"/>
    </location>
</feature>
<evidence type="ECO:0000256" key="4">
    <source>
        <dbReference type="PROSITE-ProRule" id="PRU00357"/>
    </source>
</evidence>
<feature type="compositionally biased region" description="Low complexity" evidence="5">
    <location>
        <begin position="521"/>
        <end position="530"/>
    </location>
</feature>
<evidence type="ECO:0000313" key="8">
    <source>
        <dbReference type="EMBL" id="GBF96815.1"/>
    </source>
</evidence>
<dbReference type="STRING" id="307507.A0A2V0PIB6"/>
<dbReference type="PANTHER" id="PTHR31319:SF77">
    <property type="entry name" value="ZINC FINGER PROTEIN CONSTANS-LIKE 4"/>
    <property type="match status" value="1"/>
</dbReference>
<feature type="compositionally biased region" description="Low complexity" evidence="5">
    <location>
        <begin position="102"/>
        <end position="122"/>
    </location>
</feature>
<sequence length="642" mass="64847">MAAAQLADPAHLLASVQRAHDMRQRLVQLASREHELLESAVELRLVSREVAEQTARPPPGLQLLLQGQRDRARRQGPEAAGEEAAEASATGQPGASGGGGVAEAAGGRPGAGPSSAGGAAADGRARDAGAGGSSGGDGVGGVGGCVGGGGGGGGGGERAPSAAQPAPSSMPHACQACSGPAAVHCAQDQAWLCSTCDAAAHSGPLTRGHCRLPACRVCGIEAASLYCRNDQAFLCAPCNEACHAGLPIAHAIVPAAQAVREGITACPDAAAPAVADSPEASACGESSPSAPAASMAPAAGGCKRRRSDDSAQRVPEIALGEVPPGLDLELPKGQPMDRNALARSLWGDKIDNLEMDSTWLDRLDMGMDFDDDMLAMLDAPGLDAPAQAPALDGLGLVPTAAPSAGAAPAPAALERQNTDDFFAAFADDFAVPSLPSPRDAPVVAHYAAAPVPAMFVPAGAMVPIALPVMPLAPAAAPAPAAPQSAPKRQRRAPARAATAASLDSDEDDSDGEWQEDEEFSPAAAPSGRAPARGAAASAVASAVAVAAPGAAPADNLTREQRVARYKEKRARRQFKKTIRYASRKAYAEVRPRIKGRFARKDELEAWRTAERAIAAGTMAAGVTLADFATPSPFESAGVVPVM</sequence>
<dbReference type="PROSITE" id="PS50119">
    <property type="entry name" value="ZF_BBOX"/>
    <property type="match status" value="1"/>
</dbReference>
<dbReference type="GO" id="GO:0008270">
    <property type="term" value="F:zinc ion binding"/>
    <property type="evidence" value="ECO:0007669"/>
    <property type="project" value="UniProtKB-KW"/>
</dbReference>
<keyword evidence="3" id="KW-0479">Metal-binding</keyword>
<evidence type="ECO:0000256" key="2">
    <source>
        <dbReference type="ARBA" id="ARBA00023242"/>
    </source>
</evidence>
<keyword evidence="9" id="KW-1185">Reference proteome</keyword>
<feature type="domain" description="B box-type" evidence="6">
    <location>
        <begin position="210"/>
        <end position="255"/>
    </location>
</feature>
<feature type="region of interest" description="Disordered" evidence="5">
    <location>
        <begin position="51"/>
        <end position="135"/>
    </location>
</feature>
<feature type="region of interest" description="Disordered" evidence="5">
    <location>
        <begin position="475"/>
        <end position="530"/>
    </location>
</feature>
<dbReference type="PANTHER" id="PTHR31319">
    <property type="entry name" value="ZINC FINGER PROTEIN CONSTANS-LIKE 4"/>
    <property type="match status" value="1"/>
</dbReference>
<dbReference type="InterPro" id="IPR000315">
    <property type="entry name" value="Znf_B-box"/>
</dbReference>
<organism evidence="8 9">
    <name type="scientific">Raphidocelis subcapitata</name>
    <dbReference type="NCBI Taxonomy" id="307507"/>
    <lineage>
        <taxon>Eukaryota</taxon>
        <taxon>Viridiplantae</taxon>
        <taxon>Chlorophyta</taxon>
        <taxon>core chlorophytes</taxon>
        <taxon>Chlorophyceae</taxon>
        <taxon>CS clade</taxon>
        <taxon>Sphaeropleales</taxon>
        <taxon>Selenastraceae</taxon>
        <taxon>Raphidocelis</taxon>
    </lineage>
</organism>
<feature type="region of interest" description="Disordered" evidence="5">
    <location>
        <begin position="278"/>
        <end position="333"/>
    </location>
</feature>
<dbReference type="PROSITE" id="PS51017">
    <property type="entry name" value="CCT"/>
    <property type="match status" value="1"/>
</dbReference>
<feature type="compositionally biased region" description="Low complexity" evidence="5">
    <location>
        <begin position="158"/>
        <end position="170"/>
    </location>
</feature>
<evidence type="ECO:0000259" key="6">
    <source>
        <dbReference type="PROSITE" id="PS50119"/>
    </source>
</evidence>
<keyword evidence="2 4" id="KW-0539">Nucleus</keyword>
<comment type="subcellular location">
    <subcellularLocation>
        <location evidence="1 4">Nucleus</location>
    </subcellularLocation>
</comment>
<dbReference type="OrthoDB" id="153872at2759"/>
<dbReference type="EMBL" id="BDRX01000087">
    <property type="protein sequence ID" value="GBF96815.1"/>
    <property type="molecule type" value="Genomic_DNA"/>
</dbReference>
<evidence type="ECO:0000256" key="3">
    <source>
        <dbReference type="PROSITE-ProRule" id="PRU00024"/>
    </source>
</evidence>
<proteinExistence type="predicted"/>
<dbReference type="Proteomes" id="UP000247498">
    <property type="component" value="Unassembled WGS sequence"/>
</dbReference>
<feature type="compositionally biased region" description="Acidic residues" evidence="5">
    <location>
        <begin position="503"/>
        <end position="519"/>
    </location>
</feature>
<gene>
    <name evidence="8" type="ORF">Rsub_09671</name>
</gene>
<protein>
    <recommendedName>
        <fullName evidence="10">CCT domain-containing protein</fullName>
    </recommendedName>
</protein>
<dbReference type="Pfam" id="PF06203">
    <property type="entry name" value="CCT"/>
    <property type="match status" value="1"/>
</dbReference>
<evidence type="ECO:0000259" key="7">
    <source>
        <dbReference type="PROSITE" id="PS51017"/>
    </source>
</evidence>
<keyword evidence="3" id="KW-0863">Zinc-finger</keyword>
<evidence type="ECO:0000256" key="1">
    <source>
        <dbReference type="ARBA" id="ARBA00004123"/>
    </source>
</evidence>
<evidence type="ECO:0000256" key="5">
    <source>
        <dbReference type="SAM" id="MobiDB-lite"/>
    </source>
</evidence>
<comment type="caution">
    <text evidence="8">The sequence shown here is derived from an EMBL/GenBank/DDBJ whole genome shotgun (WGS) entry which is preliminary data.</text>
</comment>
<dbReference type="SMART" id="SM00336">
    <property type="entry name" value="BBOX"/>
    <property type="match status" value="2"/>
</dbReference>
<dbReference type="AlphaFoldDB" id="A0A2V0PIB6"/>
<name>A0A2V0PIB6_9CHLO</name>
<feature type="compositionally biased region" description="Low complexity" evidence="5">
    <location>
        <begin position="278"/>
        <end position="301"/>
    </location>
</feature>
<feature type="compositionally biased region" description="Low complexity" evidence="5">
    <location>
        <begin position="475"/>
        <end position="486"/>
    </location>
</feature>
<dbReference type="InParanoid" id="A0A2V0PIB6"/>
<dbReference type="InterPro" id="IPR045281">
    <property type="entry name" value="CONSTANS-like"/>
</dbReference>